<proteinExistence type="predicted"/>
<dbReference type="EMBL" id="KV907511">
    <property type="protein sequence ID" value="OOF91442.1"/>
    <property type="molecule type" value="Genomic_DNA"/>
</dbReference>
<reference evidence="2" key="1">
    <citation type="journal article" date="2017" name="Genome Biol.">
        <title>Comparative genomics reveals high biological diversity and specific adaptations in the industrially and medically important fungal genus Aspergillus.</title>
        <authorList>
            <person name="de Vries R.P."/>
            <person name="Riley R."/>
            <person name="Wiebenga A."/>
            <person name="Aguilar-Osorio G."/>
            <person name="Amillis S."/>
            <person name="Uchima C.A."/>
            <person name="Anderluh G."/>
            <person name="Asadollahi M."/>
            <person name="Askin M."/>
            <person name="Barry K."/>
            <person name="Battaglia E."/>
            <person name="Bayram O."/>
            <person name="Benocci T."/>
            <person name="Braus-Stromeyer S.A."/>
            <person name="Caldana C."/>
            <person name="Canovas D."/>
            <person name="Cerqueira G.C."/>
            <person name="Chen F."/>
            <person name="Chen W."/>
            <person name="Choi C."/>
            <person name="Clum A."/>
            <person name="Dos Santos R.A."/>
            <person name="Damasio A.R."/>
            <person name="Diallinas G."/>
            <person name="Emri T."/>
            <person name="Fekete E."/>
            <person name="Flipphi M."/>
            <person name="Freyberg S."/>
            <person name="Gallo A."/>
            <person name="Gournas C."/>
            <person name="Habgood R."/>
            <person name="Hainaut M."/>
            <person name="Harispe M.L."/>
            <person name="Henrissat B."/>
            <person name="Hilden K.S."/>
            <person name="Hope R."/>
            <person name="Hossain A."/>
            <person name="Karabika E."/>
            <person name="Karaffa L."/>
            <person name="Karanyi Z."/>
            <person name="Krasevec N."/>
            <person name="Kuo A."/>
            <person name="Kusch H."/>
            <person name="LaButti K."/>
            <person name="Lagendijk E.L."/>
            <person name="Lapidus A."/>
            <person name="Levasseur A."/>
            <person name="Lindquist E."/>
            <person name="Lipzen A."/>
            <person name="Logrieco A.F."/>
            <person name="MacCabe A."/>
            <person name="Maekelae M.R."/>
            <person name="Malavazi I."/>
            <person name="Melin P."/>
            <person name="Meyer V."/>
            <person name="Mielnichuk N."/>
            <person name="Miskei M."/>
            <person name="Molnar A.P."/>
            <person name="Mule G."/>
            <person name="Ngan C.Y."/>
            <person name="Orejas M."/>
            <person name="Orosz E."/>
            <person name="Ouedraogo J.P."/>
            <person name="Overkamp K.M."/>
            <person name="Park H.-S."/>
            <person name="Perrone G."/>
            <person name="Piumi F."/>
            <person name="Punt P.J."/>
            <person name="Ram A.F."/>
            <person name="Ramon A."/>
            <person name="Rauscher S."/>
            <person name="Record E."/>
            <person name="Riano-Pachon D.M."/>
            <person name="Robert V."/>
            <person name="Roehrig J."/>
            <person name="Ruller R."/>
            <person name="Salamov A."/>
            <person name="Salih N.S."/>
            <person name="Samson R.A."/>
            <person name="Sandor E."/>
            <person name="Sanguinetti M."/>
            <person name="Schuetze T."/>
            <person name="Sepcic K."/>
            <person name="Shelest E."/>
            <person name="Sherlock G."/>
            <person name="Sophianopoulou V."/>
            <person name="Squina F.M."/>
            <person name="Sun H."/>
            <person name="Susca A."/>
            <person name="Todd R.B."/>
            <person name="Tsang A."/>
            <person name="Unkles S.E."/>
            <person name="van de Wiele N."/>
            <person name="van Rossen-Uffink D."/>
            <person name="Oliveira J.V."/>
            <person name="Vesth T.C."/>
            <person name="Visser J."/>
            <person name="Yu J.-H."/>
            <person name="Zhou M."/>
            <person name="Andersen M.R."/>
            <person name="Archer D.B."/>
            <person name="Baker S.E."/>
            <person name="Benoit I."/>
            <person name="Brakhage A.A."/>
            <person name="Braus G.H."/>
            <person name="Fischer R."/>
            <person name="Frisvad J.C."/>
            <person name="Goldman G.H."/>
            <person name="Houbraken J."/>
            <person name="Oakley B."/>
            <person name="Pocsi I."/>
            <person name="Scazzocchio C."/>
            <person name="Seiboth B."/>
            <person name="vanKuyk P.A."/>
            <person name="Wortman J."/>
            <person name="Dyer P.S."/>
            <person name="Grigoriev I.V."/>
        </authorList>
    </citation>
    <scope>NUCLEOTIDE SEQUENCE [LARGE SCALE GENOMIC DNA]</scope>
    <source>
        <strain evidence="2">ITEM 5010</strain>
    </source>
</reference>
<protein>
    <submittedName>
        <fullName evidence="1">Uncharacterized protein</fullName>
    </submittedName>
</protein>
<dbReference type="AlphaFoldDB" id="A0A1R3RAE0"/>
<evidence type="ECO:0000313" key="2">
    <source>
        <dbReference type="Proteomes" id="UP000188318"/>
    </source>
</evidence>
<dbReference type="VEuPathDB" id="FungiDB:ASPCADRAFT_211248"/>
<name>A0A1R3RAE0_ASPC5</name>
<evidence type="ECO:0000313" key="1">
    <source>
        <dbReference type="EMBL" id="OOF91442.1"/>
    </source>
</evidence>
<accession>A0A1R3RAE0</accession>
<sequence>MNNHDFDVVGRLLFCFLSRCSSRNPTRQSTASFISGTQLLCVRYRHPPILSSPIHRRRLRKDQEQDTKAFHSKTWKLGQPTL</sequence>
<organism evidence="1 2">
    <name type="scientific">Aspergillus carbonarius (strain ITEM 5010)</name>
    <dbReference type="NCBI Taxonomy" id="602072"/>
    <lineage>
        <taxon>Eukaryota</taxon>
        <taxon>Fungi</taxon>
        <taxon>Dikarya</taxon>
        <taxon>Ascomycota</taxon>
        <taxon>Pezizomycotina</taxon>
        <taxon>Eurotiomycetes</taxon>
        <taxon>Eurotiomycetidae</taxon>
        <taxon>Eurotiales</taxon>
        <taxon>Aspergillaceae</taxon>
        <taxon>Aspergillus</taxon>
        <taxon>Aspergillus subgen. Circumdati</taxon>
    </lineage>
</organism>
<gene>
    <name evidence="1" type="ORF">ASPCADRAFT_211248</name>
</gene>
<keyword evidence="2" id="KW-1185">Reference proteome</keyword>
<dbReference type="Proteomes" id="UP000188318">
    <property type="component" value="Unassembled WGS sequence"/>
</dbReference>